<evidence type="ECO:0000256" key="4">
    <source>
        <dbReference type="ARBA" id="ARBA00022840"/>
    </source>
</evidence>
<keyword evidence="6" id="KW-0030">Aminoacyl-tRNA synthetase</keyword>
<dbReference type="Pfam" id="PF00133">
    <property type="entry name" value="tRNA-synt_1"/>
    <property type="match status" value="1"/>
</dbReference>
<evidence type="ECO:0000313" key="12">
    <source>
        <dbReference type="Proteomes" id="UP001153069"/>
    </source>
</evidence>
<accession>A0A9N8ENI9</accession>
<proteinExistence type="predicted"/>
<dbReference type="PANTHER" id="PTHR42780">
    <property type="entry name" value="SOLEUCYL-TRNA SYNTHETASE"/>
    <property type="match status" value="1"/>
</dbReference>
<dbReference type="InterPro" id="IPR014729">
    <property type="entry name" value="Rossmann-like_a/b/a_fold"/>
</dbReference>
<dbReference type="InterPro" id="IPR009080">
    <property type="entry name" value="tRNAsynth_Ia_anticodon-bd"/>
</dbReference>
<evidence type="ECO:0000256" key="8">
    <source>
        <dbReference type="ARBA" id="ARBA00048359"/>
    </source>
</evidence>
<dbReference type="InterPro" id="IPR002301">
    <property type="entry name" value="Ile-tRNA-ligase"/>
</dbReference>
<dbReference type="SUPFAM" id="SSF47323">
    <property type="entry name" value="Anticodon-binding domain of a subclass of class I aminoacyl-tRNA synthetases"/>
    <property type="match status" value="1"/>
</dbReference>
<dbReference type="PRINTS" id="PR00984">
    <property type="entry name" value="TRNASYNTHILE"/>
</dbReference>
<feature type="domain" description="Methionyl/Valyl/Leucyl/Isoleucyl-tRNA synthetase anticodon-binding" evidence="10">
    <location>
        <begin position="672"/>
        <end position="825"/>
    </location>
</feature>
<evidence type="ECO:0000256" key="7">
    <source>
        <dbReference type="ARBA" id="ARBA00032665"/>
    </source>
</evidence>
<dbReference type="GO" id="GO:0006428">
    <property type="term" value="P:isoleucyl-tRNA aminoacylation"/>
    <property type="evidence" value="ECO:0007669"/>
    <property type="project" value="InterPro"/>
</dbReference>
<evidence type="ECO:0000256" key="5">
    <source>
        <dbReference type="ARBA" id="ARBA00022917"/>
    </source>
</evidence>
<dbReference type="Proteomes" id="UP001153069">
    <property type="component" value="Unassembled WGS sequence"/>
</dbReference>
<keyword evidence="12" id="KW-1185">Reference proteome</keyword>
<dbReference type="GO" id="GO:0004822">
    <property type="term" value="F:isoleucine-tRNA ligase activity"/>
    <property type="evidence" value="ECO:0007669"/>
    <property type="project" value="UniProtKB-EC"/>
</dbReference>
<dbReference type="SUPFAM" id="SSF50677">
    <property type="entry name" value="ValRS/IleRS/LeuRS editing domain"/>
    <property type="match status" value="1"/>
</dbReference>
<dbReference type="InterPro" id="IPR023586">
    <property type="entry name" value="Ile-tRNA-ligase_type2"/>
</dbReference>
<dbReference type="Gene3D" id="3.40.50.620">
    <property type="entry name" value="HUPs"/>
    <property type="match status" value="2"/>
</dbReference>
<dbReference type="Gene3D" id="3.90.740.10">
    <property type="entry name" value="Valyl/Leucyl/Isoleucyl-tRNA synthetase, editing domain"/>
    <property type="match status" value="1"/>
</dbReference>
<evidence type="ECO:0000259" key="10">
    <source>
        <dbReference type="Pfam" id="PF08264"/>
    </source>
</evidence>
<dbReference type="InterPro" id="IPR013155">
    <property type="entry name" value="M/V/L/I-tRNA-synth_anticd-bd"/>
</dbReference>
<dbReference type="NCBIfam" id="TIGR00392">
    <property type="entry name" value="ileS"/>
    <property type="match status" value="1"/>
</dbReference>
<dbReference type="EMBL" id="CAICTM010001627">
    <property type="protein sequence ID" value="CAB9525097.1"/>
    <property type="molecule type" value="Genomic_DNA"/>
</dbReference>
<evidence type="ECO:0000313" key="11">
    <source>
        <dbReference type="EMBL" id="CAB9525097.1"/>
    </source>
</evidence>
<dbReference type="SUPFAM" id="SSF52374">
    <property type="entry name" value="Nucleotidylyl transferase"/>
    <property type="match status" value="1"/>
</dbReference>
<keyword evidence="3" id="KW-0547">Nucleotide-binding</keyword>
<evidence type="ECO:0000256" key="2">
    <source>
        <dbReference type="ARBA" id="ARBA00022598"/>
    </source>
</evidence>
<feature type="domain" description="Aminoacyl-tRNA synthetase class Ia" evidence="9">
    <location>
        <begin position="1"/>
        <end position="617"/>
    </location>
</feature>
<keyword evidence="5" id="KW-0648">Protein biosynthesis</keyword>
<dbReference type="Pfam" id="PF08264">
    <property type="entry name" value="Anticodon_1"/>
    <property type="match status" value="1"/>
</dbReference>
<dbReference type="OrthoDB" id="1706657at2759"/>
<dbReference type="Gene3D" id="1.10.730.10">
    <property type="entry name" value="Isoleucyl-tRNA Synthetase, Domain 1"/>
    <property type="match status" value="1"/>
</dbReference>
<organism evidence="11 12">
    <name type="scientific">Seminavis robusta</name>
    <dbReference type="NCBI Taxonomy" id="568900"/>
    <lineage>
        <taxon>Eukaryota</taxon>
        <taxon>Sar</taxon>
        <taxon>Stramenopiles</taxon>
        <taxon>Ochrophyta</taxon>
        <taxon>Bacillariophyta</taxon>
        <taxon>Bacillariophyceae</taxon>
        <taxon>Bacillariophycidae</taxon>
        <taxon>Naviculales</taxon>
        <taxon>Naviculaceae</taxon>
        <taxon>Seminavis</taxon>
    </lineage>
</organism>
<dbReference type="GO" id="GO:0005524">
    <property type="term" value="F:ATP binding"/>
    <property type="evidence" value="ECO:0007669"/>
    <property type="project" value="UniProtKB-KW"/>
</dbReference>
<reference evidence="11" key="1">
    <citation type="submission" date="2020-06" db="EMBL/GenBank/DDBJ databases">
        <authorList>
            <consortium name="Plant Systems Biology data submission"/>
        </authorList>
    </citation>
    <scope>NUCLEOTIDE SEQUENCE</scope>
    <source>
        <strain evidence="11">D6</strain>
    </source>
</reference>
<comment type="caution">
    <text evidence="11">The sequence shown here is derived from an EMBL/GenBank/DDBJ whole genome shotgun (WGS) entry which is preliminary data.</text>
</comment>
<keyword evidence="4" id="KW-0067">ATP-binding</keyword>
<evidence type="ECO:0000256" key="6">
    <source>
        <dbReference type="ARBA" id="ARBA00023146"/>
    </source>
</evidence>
<comment type="catalytic activity">
    <reaction evidence="8">
        <text>tRNA(Ile) + L-isoleucine + ATP = L-isoleucyl-tRNA(Ile) + AMP + diphosphate</text>
        <dbReference type="Rhea" id="RHEA:11060"/>
        <dbReference type="Rhea" id="RHEA-COMP:9666"/>
        <dbReference type="Rhea" id="RHEA-COMP:9695"/>
        <dbReference type="ChEBI" id="CHEBI:30616"/>
        <dbReference type="ChEBI" id="CHEBI:33019"/>
        <dbReference type="ChEBI" id="CHEBI:58045"/>
        <dbReference type="ChEBI" id="CHEBI:78442"/>
        <dbReference type="ChEBI" id="CHEBI:78528"/>
        <dbReference type="ChEBI" id="CHEBI:456215"/>
        <dbReference type="EC" id="6.1.1.5"/>
    </reaction>
</comment>
<evidence type="ECO:0000256" key="1">
    <source>
        <dbReference type="ARBA" id="ARBA00013165"/>
    </source>
</evidence>
<name>A0A9N8ENI9_9STRA</name>
<dbReference type="EC" id="6.1.1.5" evidence="1"/>
<dbReference type="PANTHER" id="PTHR42780:SF1">
    <property type="entry name" value="ISOLEUCINE--TRNA LIGASE, CYTOPLASMIC"/>
    <property type="match status" value="1"/>
</dbReference>
<gene>
    <name evidence="11" type="ORF">SEMRO_1629_G287120.1</name>
</gene>
<evidence type="ECO:0000256" key="3">
    <source>
        <dbReference type="ARBA" id="ARBA00022741"/>
    </source>
</evidence>
<keyword evidence="2 11" id="KW-0436">Ligase</keyword>
<dbReference type="GO" id="GO:0002161">
    <property type="term" value="F:aminoacyl-tRNA deacylase activity"/>
    <property type="evidence" value="ECO:0007669"/>
    <property type="project" value="InterPro"/>
</dbReference>
<sequence>MQGFVVERKAGWDAHGLPVEREVEKTLGLNTLAEVESFGVERFNRLCAESVWKYQAEWENLTRRMGYWTDMKNRYATLDLEYMESEWWALQQLWKKGFLERGYKVMPYSPKTGCTYSNRDVAVGYKEVTDLTCYVRFPLVAASLPPKLTDLLCGAAEASLLAWTSTPWTLPGNVLLAVNETLMYVFVEVTEAGSAAAEGGSDRGPKHPESETSHFRPGEVLCVAEALLPDLEKKMFSAAHKPKVVARLPGSELVGAKYAPPFPAENQGEDCTQLWRVVAGSFVDSKTGTGLVHVAPMYGEDDFLLCMSLGFDLSRPECQHVVGQDGCFMGNSRVPVSLQGLDVTCERTQEEVLDLLQQRERLCLVEQLTHSYPHCWRNKNHRLLRYAMESWFVTMGDPTVRVRMQQLNREEVRFAPERVKDGRFGNWLKESRDWCVSRRRTWGCPLPLWVCHKELGGCGAECCVGSSAELRSMLIPGCEEVMLDDLHTTTVDSLQLQCSVCSSVTAMSREPYVLDCWFDSGCAPFAQHYDTKDNADHPVVDFVAEGQDQCRGWFYNLLALSTTLFDRPAFKKCLVLGLVLDKDGKKMSKSLGNGVDPWHHFNEEGADAVRWYLLGMCAPWADRRFDVPKVRSANQKFFCILFNVSKWWHTQWSALPEQEKSGGDYSRPGVLNRWVLSRLASVVQSCNESFEKDQFHVAVNTLETFVGEDLSKVFVRLSRAHFSRDPSLTFQPGAKTRCLQTMRTVLLYVSRLVAPLAPFFVDTLHRSLMESLTGFASPNHSVHLAAWPTPADVSSWLDPLVEKQMGWLLSLMEAGRALHAKGDRPGRLPLAQAWVSRKEDAESTSHDELAQLLGFALNVRKVCVLSQEQFQEKLQEVQEPVLAPNLGKLGARYKEEAKELLNALELEFGPLIVNDEKKQKKALAKKGPGSWKGSNAEKALQLLQAEGELVVETAGKTYNLHLEDFNVSWLTREGFSVSPEAGLVLDLTVNAEQVSAYLAKEVVHFVHQLRKSVDKQRLDKGQGSLGQVFLCVVVQERKNGSASEEPVLTDVDWSVVLQATMANPLKSLLVQRPDPKVLVDCEVAARDGRLQSLEVRGYGDSCVGFRVFVRCVDVVEEVDMWKW</sequence>
<dbReference type="AlphaFoldDB" id="A0A9N8ENI9"/>
<evidence type="ECO:0000259" key="9">
    <source>
        <dbReference type="Pfam" id="PF00133"/>
    </source>
</evidence>
<dbReference type="InterPro" id="IPR002300">
    <property type="entry name" value="aa-tRNA-synth_Ia"/>
</dbReference>
<dbReference type="InterPro" id="IPR009008">
    <property type="entry name" value="Val/Leu/Ile-tRNA-synth_edit"/>
</dbReference>
<protein>
    <recommendedName>
        <fullName evidence="1">isoleucine--tRNA ligase</fullName>
        <ecNumber evidence="1">6.1.1.5</ecNumber>
    </recommendedName>
    <alternativeName>
        <fullName evidence="7">Isoleucyl-tRNA synthetase</fullName>
    </alternativeName>
</protein>